<evidence type="ECO:0000313" key="2">
    <source>
        <dbReference type="EMBL" id="OPE49324.1"/>
    </source>
</evidence>
<feature type="domain" description="DUF2510" evidence="1">
    <location>
        <begin position="23"/>
        <end position="54"/>
    </location>
</feature>
<reference evidence="2 4" key="1">
    <citation type="submission" date="2016-09" db="EMBL/GenBank/DDBJ databases">
        <title>genome sequences of unsequenced Mycobacteria.</title>
        <authorList>
            <person name="Greninger A.L."/>
            <person name="Jerome K.R."/>
            <person name="Mcnair B."/>
            <person name="Wallis C."/>
            <person name="Fang F."/>
        </authorList>
    </citation>
    <scope>NUCLEOTIDE SEQUENCE [LARGE SCALE GENOMIC DNA]</scope>
    <source>
        <strain evidence="2 4">BM1</strain>
    </source>
</reference>
<dbReference type="Proteomes" id="UP000220340">
    <property type="component" value="Unassembled WGS sequence"/>
</dbReference>
<evidence type="ECO:0000313" key="3">
    <source>
        <dbReference type="EMBL" id="PEG52613.1"/>
    </source>
</evidence>
<protein>
    <submittedName>
        <fullName evidence="3">DUF2510 domain-containing protein</fullName>
    </submittedName>
</protein>
<gene>
    <name evidence="2" type="ORF">BV510_22490</name>
    <name evidence="3" type="ORF">CRI78_20755</name>
</gene>
<evidence type="ECO:0000313" key="4">
    <source>
        <dbReference type="Proteomes" id="UP000191039"/>
    </source>
</evidence>
<dbReference type="Pfam" id="PF10708">
    <property type="entry name" value="DUF2510"/>
    <property type="match status" value="1"/>
</dbReference>
<dbReference type="AlphaFoldDB" id="A0A1T3W4R3"/>
<accession>A0A1T3W4R3</accession>
<dbReference type="Proteomes" id="UP000191039">
    <property type="component" value="Unassembled WGS sequence"/>
</dbReference>
<reference evidence="3 5" key="2">
    <citation type="submission" date="2017-10" db="EMBL/GenBank/DDBJ databases">
        <title>The new phylogeny of genus Mycobacterium.</title>
        <authorList>
            <person name="Tortoli E."/>
            <person name="Trovato A."/>
            <person name="Cirillo D.M."/>
        </authorList>
    </citation>
    <scope>NUCLEOTIDE SEQUENCE [LARGE SCALE GENOMIC DNA]</scope>
    <source>
        <strain evidence="3 5">IP141170001</strain>
    </source>
</reference>
<comment type="caution">
    <text evidence="2">The sequence shown here is derived from an EMBL/GenBank/DDBJ whole genome shotgun (WGS) entry which is preliminary data.</text>
</comment>
<evidence type="ECO:0000313" key="5">
    <source>
        <dbReference type="Proteomes" id="UP000220340"/>
    </source>
</evidence>
<sequence>MARSTEILVEGDVITDPTLPAAAGWFTDPWEPDRVRFFDGLKWTDQVAAASTAASGYPLGQRILFLREQAASADGDASCVLLDVHGAPLGAVSSRVRLPLAIGRDTRTIEFDVVNPAGRLLLTVARSGGRRDQRITIGDAGGHEVGRLSQTGSYWRRVRLGRLSMRLESSDRPLAQTTFHLDPTGGRGLAPQHVYDTVGAAIATVTPLHPAVTGPQQLLAYRLDCPQAVSNPLPTLLSAVLIARYLYDRLEYRGGWLDQAAYWVSRPSWHQ</sequence>
<dbReference type="EMBL" id="MIJD01000294">
    <property type="protein sequence ID" value="OPE49324.1"/>
    <property type="molecule type" value="Genomic_DNA"/>
</dbReference>
<dbReference type="EMBL" id="PDCR01000029">
    <property type="protein sequence ID" value="PEG52613.1"/>
    <property type="molecule type" value="Genomic_DNA"/>
</dbReference>
<name>A0A1T3W4R3_9MYCO</name>
<proteinExistence type="predicted"/>
<organism evidence="2 4">
    <name type="scientific">Mycolicibacterium diernhoferi</name>
    <dbReference type="NCBI Taxonomy" id="1801"/>
    <lineage>
        <taxon>Bacteria</taxon>
        <taxon>Bacillati</taxon>
        <taxon>Actinomycetota</taxon>
        <taxon>Actinomycetes</taxon>
        <taxon>Mycobacteriales</taxon>
        <taxon>Mycobacteriaceae</taxon>
        <taxon>Mycolicibacterium</taxon>
    </lineage>
</organism>
<keyword evidence="5" id="KW-1185">Reference proteome</keyword>
<evidence type="ECO:0000259" key="1">
    <source>
        <dbReference type="Pfam" id="PF10708"/>
    </source>
</evidence>
<dbReference type="InterPro" id="IPR018929">
    <property type="entry name" value="DUF2510"/>
</dbReference>
<dbReference type="OrthoDB" id="5244233at2"/>
<dbReference type="RefSeq" id="WP_073855695.1">
    <property type="nucleotide sequence ID" value="NZ_BAAATC010000009.1"/>
</dbReference>